<dbReference type="InterPro" id="IPR000084">
    <property type="entry name" value="PE-PGRS_N"/>
</dbReference>
<dbReference type="Pfam" id="PF21526">
    <property type="entry name" value="PGRS"/>
    <property type="match status" value="1"/>
</dbReference>
<dbReference type="EMBL" id="MVHT01000165">
    <property type="protein sequence ID" value="ORA90616.1"/>
    <property type="molecule type" value="Genomic_DNA"/>
</dbReference>
<gene>
    <name evidence="2" type="ORF">BST27_29550</name>
</gene>
<accession>A0A1X0ETW2</accession>
<dbReference type="SUPFAM" id="SSF140459">
    <property type="entry name" value="PE/PPE dimer-like"/>
    <property type="match status" value="1"/>
</dbReference>
<feature type="domain" description="PE" evidence="1">
    <location>
        <begin position="4"/>
        <end position="93"/>
    </location>
</feature>
<evidence type="ECO:0000313" key="3">
    <source>
        <dbReference type="Proteomes" id="UP000192739"/>
    </source>
</evidence>
<keyword evidence="3" id="KW-1185">Reference proteome</keyword>
<feature type="non-terminal residue" evidence="2">
    <location>
        <position position="178"/>
    </location>
</feature>
<dbReference type="Gene3D" id="1.10.287.850">
    <property type="entry name" value="HP0062-like domain"/>
    <property type="match status" value="1"/>
</dbReference>
<dbReference type="Proteomes" id="UP000192739">
    <property type="component" value="Unassembled WGS sequence"/>
</dbReference>
<name>A0A1X0ETW2_MYCIE</name>
<evidence type="ECO:0000313" key="2">
    <source>
        <dbReference type="EMBL" id="ORA90616.1"/>
    </source>
</evidence>
<reference evidence="2 3" key="1">
    <citation type="submission" date="2017-02" db="EMBL/GenBank/DDBJ databases">
        <title>The new phylogeny of genus Mycobacterium.</title>
        <authorList>
            <person name="Tortoli E."/>
            <person name="Trovato A."/>
            <person name="Cirillo D.M."/>
        </authorList>
    </citation>
    <scope>NUCLEOTIDE SEQUENCE [LARGE SCALE GENOMIC DNA]</scope>
    <source>
        <strain evidence="2 3">DSM 44049</strain>
    </source>
</reference>
<evidence type="ECO:0000259" key="1">
    <source>
        <dbReference type="Pfam" id="PF00934"/>
    </source>
</evidence>
<protein>
    <submittedName>
        <fullName evidence="2">PE family protein</fullName>
    </submittedName>
</protein>
<dbReference type="InterPro" id="IPR038332">
    <property type="entry name" value="PPE_sf"/>
</dbReference>
<proteinExistence type="predicted"/>
<dbReference type="RefSeq" id="WP_139805448.1">
    <property type="nucleotide sequence ID" value="NZ_MVHT01000165.1"/>
</dbReference>
<comment type="caution">
    <text evidence="2">The sequence shown here is derived from an EMBL/GenBank/DDBJ whole genome shotgun (WGS) entry which is preliminary data.</text>
</comment>
<dbReference type="InterPro" id="IPR048996">
    <property type="entry name" value="PGRS_rpt"/>
</dbReference>
<organism evidence="2 3">
    <name type="scientific">Mycobacterium intermedium</name>
    <dbReference type="NCBI Taxonomy" id="28445"/>
    <lineage>
        <taxon>Bacteria</taxon>
        <taxon>Bacillati</taxon>
        <taxon>Actinomycetota</taxon>
        <taxon>Actinomycetes</taxon>
        <taxon>Mycobacteriales</taxon>
        <taxon>Mycobacteriaceae</taxon>
        <taxon>Mycobacterium</taxon>
        <taxon>Mycobacterium simiae complex</taxon>
    </lineage>
</organism>
<sequence>MSFLVIVPDLTASAAGDVASIGSTISAANAAAAAATTQLLPAAADEVSAAIAALFGSQANEYQRISAQATAFHERFAQALAGASGSYAAAEADAFQVLQQSVLGVVNAPTQLLLGRPLIGDGVNGAPGTGQNGGAGGLLWGNGGNGGSGVAGTATTAAGSGGAGGTAGLFGNGGVGGA</sequence>
<dbReference type="Pfam" id="PF00934">
    <property type="entry name" value="PE"/>
    <property type="match status" value="1"/>
</dbReference>
<dbReference type="AlphaFoldDB" id="A0A1X0ETW2"/>